<proteinExistence type="predicted"/>
<dbReference type="Proteomes" id="UP000628086">
    <property type="component" value="Unassembled WGS sequence"/>
</dbReference>
<protein>
    <submittedName>
        <fullName evidence="4">Transcriptional regulator</fullName>
    </submittedName>
</protein>
<dbReference type="PANTHER" id="PTHR40661">
    <property type="match status" value="1"/>
</dbReference>
<dbReference type="InterPro" id="IPR010982">
    <property type="entry name" value="Lambda_DNA-bd_dom_sf"/>
</dbReference>
<keyword evidence="1" id="KW-0805">Transcription regulation</keyword>
<gene>
    <name evidence="4" type="ORF">HU747_22055</name>
</gene>
<dbReference type="InterPro" id="IPR036286">
    <property type="entry name" value="LexA/Signal_pep-like_sf"/>
</dbReference>
<dbReference type="SUPFAM" id="SSF51306">
    <property type="entry name" value="LexA/Signal peptidase"/>
    <property type="match status" value="1"/>
</dbReference>
<comment type="caution">
    <text evidence="4">The sequence shown here is derived from an EMBL/GenBank/DDBJ whole genome shotgun (WGS) entry which is preliminary data.</text>
</comment>
<dbReference type="SUPFAM" id="SSF47413">
    <property type="entry name" value="lambda repressor-like DNA-binding domains"/>
    <property type="match status" value="1"/>
</dbReference>
<evidence type="ECO:0000313" key="5">
    <source>
        <dbReference type="Proteomes" id="UP000628086"/>
    </source>
</evidence>
<dbReference type="EMBL" id="JABWRS010000021">
    <property type="protein sequence ID" value="MBC3478277.1"/>
    <property type="molecule type" value="Genomic_DNA"/>
</dbReference>
<evidence type="ECO:0000256" key="3">
    <source>
        <dbReference type="ARBA" id="ARBA00023163"/>
    </source>
</evidence>
<keyword evidence="3" id="KW-0804">Transcription</keyword>
<dbReference type="PANTHER" id="PTHR40661:SF2">
    <property type="entry name" value="HTH-TYPE TRANSCRIPTIONAL REGULATOR PRTR"/>
    <property type="match status" value="1"/>
</dbReference>
<keyword evidence="5" id="KW-1185">Reference proteome</keyword>
<dbReference type="InterPro" id="IPR001387">
    <property type="entry name" value="Cro/C1-type_HTH"/>
</dbReference>
<sequence>MNTSGERLRALLRECGLTPSDLAALRHVSAQHVNNWFKRGVPLARLDELAELFCVNRRWLHTGDGPKHPTSILRQPRQPEAGEGLVAVSTMDGRLLPVPLHELHEGKLVPIKGKYLRLPAQALQKLGVAASQTVCMIMPATNMAPLIPGNALLAIDLSLTDVIEGETYALLHNGTLRVNCLSLGQSGTLCLHSHDRRNHAVERYTPAQLRSQDLKILGWVFHWSHFRQKRAE</sequence>
<dbReference type="Gene3D" id="1.10.260.40">
    <property type="entry name" value="lambda repressor-like DNA-binding domains"/>
    <property type="match status" value="1"/>
</dbReference>
<evidence type="ECO:0000313" key="4">
    <source>
        <dbReference type="EMBL" id="MBC3478277.1"/>
    </source>
</evidence>
<name>A0ABR6VCT2_9PSED</name>
<organism evidence="4 5">
    <name type="scientific">Pseudomonas taiwanensis</name>
    <dbReference type="NCBI Taxonomy" id="470150"/>
    <lineage>
        <taxon>Bacteria</taxon>
        <taxon>Pseudomonadati</taxon>
        <taxon>Pseudomonadota</taxon>
        <taxon>Gammaproteobacteria</taxon>
        <taxon>Pseudomonadales</taxon>
        <taxon>Pseudomonadaceae</taxon>
        <taxon>Pseudomonas</taxon>
    </lineage>
</organism>
<evidence type="ECO:0000256" key="1">
    <source>
        <dbReference type="ARBA" id="ARBA00023015"/>
    </source>
</evidence>
<evidence type="ECO:0000256" key="2">
    <source>
        <dbReference type="ARBA" id="ARBA00023125"/>
    </source>
</evidence>
<accession>A0ABR6VCT2</accession>
<reference evidence="4 5" key="1">
    <citation type="journal article" date="2020" name="Microorganisms">
        <title>Reliable Identification of Environmental Pseudomonas Isolates Using the rpoD Gene.</title>
        <authorList>
            <consortium name="The Broad Institute Genome Sequencing Platform"/>
            <person name="Girard L."/>
            <person name="Lood C."/>
            <person name="Rokni-Zadeh H."/>
            <person name="van Noort V."/>
            <person name="Lavigne R."/>
            <person name="De Mot R."/>
        </authorList>
    </citation>
    <scope>NUCLEOTIDE SEQUENCE [LARGE SCALE GENOMIC DNA]</scope>
    <source>
        <strain evidence="4 5">RW7P2</strain>
    </source>
</reference>
<dbReference type="RefSeq" id="WP_027907493.1">
    <property type="nucleotide sequence ID" value="NZ_JABWRS010000021.1"/>
</dbReference>
<dbReference type="CDD" id="cd00093">
    <property type="entry name" value="HTH_XRE"/>
    <property type="match status" value="1"/>
</dbReference>
<keyword evidence="2" id="KW-0238">DNA-binding</keyword>